<dbReference type="AlphaFoldDB" id="K9TII8"/>
<dbReference type="Proteomes" id="UP000010367">
    <property type="component" value="Chromosome"/>
</dbReference>
<dbReference type="KEGG" id="oac:Oscil6304_2190"/>
<keyword evidence="2" id="KW-1185">Reference proteome</keyword>
<sequence>MLLNHEKYQSSFDEAMTCAVECKYCARSCIGHIV</sequence>
<protein>
    <submittedName>
        <fullName evidence="1">Uncharacterized protein</fullName>
    </submittedName>
</protein>
<organism evidence="1 2">
    <name type="scientific">Oscillatoria acuminata PCC 6304</name>
    <dbReference type="NCBI Taxonomy" id="56110"/>
    <lineage>
        <taxon>Bacteria</taxon>
        <taxon>Bacillati</taxon>
        <taxon>Cyanobacteriota</taxon>
        <taxon>Cyanophyceae</taxon>
        <taxon>Oscillatoriophycideae</taxon>
        <taxon>Oscillatoriales</taxon>
        <taxon>Oscillatoriaceae</taxon>
        <taxon>Oscillatoria</taxon>
    </lineage>
</organism>
<name>K9TII8_9CYAN</name>
<proteinExistence type="predicted"/>
<dbReference type="HOGENOM" id="CLU_3374924_0_0_3"/>
<reference evidence="1 2" key="1">
    <citation type="submission" date="2012-06" db="EMBL/GenBank/DDBJ databases">
        <title>Finished chromosome of genome of Oscillatoria acuminata PCC 6304.</title>
        <authorList>
            <consortium name="US DOE Joint Genome Institute"/>
            <person name="Gugger M."/>
            <person name="Coursin T."/>
            <person name="Rippka R."/>
            <person name="Tandeau De Marsac N."/>
            <person name="Huntemann M."/>
            <person name="Wei C.-L."/>
            <person name="Han J."/>
            <person name="Detter J.C."/>
            <person name="Han C."/>
            <person name="Tapia R."/>
            <person name="Davenport K."/>
            <person name="Daligault H."/>
            <person name="Erkkila T."/>
            <person name="Gu W."/>
            <person name="Munk A.C.C."/>
            <person name="Teshima H."/>
            <person name="Xu Y."/>
            <person name="Chain P."/>
            <person name="Chen A."/>
            <person name="Krypides N."/>
            <person name="Mavromatis K."/>
            <person name="Markowitz V."/>
            <person name="Szeto E."/>
            <person name="Ivanova N."/>
            <person name="Mikhailova N."/>
            <person name="Ovchinnikova G."/>
            <person name="Pagani I."/>
            <person name="Pati A."/>
            <person name="Goodwin L."/>
            <person name="Peters L."/>
            <person name="Pitluck S."/>
            <person name="Woyke T."/>
            <person name="Kerfeld C."/>
        </authorList>
    </citation>
    <scope>NUCLEOTIDE SEQUENCE [LARGE SCALE GENOMIC DNA]</scope>
    <source>
        <strain evidence="1 2">PCC 6304</strain>
    </source>
</reference>
<gene>
    <name evidence="1" type="ORF">Oscil6304_2190</name>
</gene>
<dbReference type="EMBL" id="CP003607">
    <property type="protein sequence ID" value="AFY81824.1"/>
    <property type="molecule type" value="Genomic_DNA"/>
</dbReference>
<accession>K9TII8</accession>
<evidence type="ECO:0000313" key="1">
    <source>
        <dbReference type="EMBL" id="AFY81824.1"/>
    </source>
</evidence>
<evidence type="ECO:0000313" key="2">
    <source>
        <dbReference type="Proteomes" id="UP000010367"/>
    </source>
</evidence>
<dbReference type="InParanoid" id="K9TII8"/>
<dbReference type="STRING" id="56110.Oscil6304_2190"/>